<keyword evidence="8 12" id="KW-0067">ATP-binding</keyword>
<dbReference type="Proteomes" id="UP000004699">
    <property type="component" value="Unassembled WGS sequence"/>
</dbReference>
<dbReference type="EMBL" id="DS999411">
    <property type="protein sequence ID" value="EED36363.1"/>
    <property type="molecule type" value="Genomic_DNA"/>
</dbReference>
<gene>
    <name evidence="12 14" type="primary">tmk</name>
    <name evidence="14" type="ORF">NOR51B_2314</name>
</gene>
<dbReference type="HOGENOM" id="CLU_049131_0_2_6"/>
<organism evidence="14 15">
    <name type="scientific">Luminiphilus syltensis NOR5-1B</name>
    <dbReference type="NCBI Taxonomy" id="565045"/>
    <lineage>
        <taxon>Bacteria</taxon>
        <taxon>Pseudomonadati</taxon>
        <taxon>Pseudomonadota</taxon>
        <taxon>Gammaproteobacteria</taxon>
        <taxon>Cellvibrionales</taxon>
        <taxon>Halieaceae</taxon>
        <taxon>Luminiphilus</taxon>
    </lineage>
</organism>
<dbReference type="GO" id="GO:0006227">
    <property type="term" value="P:dUDP biosynthetic process"/>
    <property type="evidence" value="ECO:0007669"/>
    <property type="project" value="TreeGrafter"/>
</dbReference>
<reference evidence="15" key="1">
    <citation type="journal article" date="2013" name="BMC Microbiol.">
        <title>Taxonomy and evolution of bacteriochlorophyll a-containing members of the OM60/NOR5 clade of marine gammaproteobacteria: description of Luminiphilus syltensis gen. nov., sp. nov., reclassification of Haliea rubra as Pseudohaliea rubra gen. nov., comb. nov., and emendation of Chromatocurvus halotolerans.</title>
        <authorList>
            <person name="Spring S."/>
            <person name="Riedel T."/>
            <person name="Sproer C."/>
            <person name="Yan S."/>
            <person name="Harder J."/>
            <person name="Fuchs B.M."/>
        </authorList>
    </citation>
    <scope>NUCLEOTIDE SEQUENCE [LARGE SCALE GENOMIC DNA]</scope>
    <source>
        <strain evidence="15">NOR51-B</strain>
    </source>
</reference>
<evidence type="ECO:0000256" key="10">
    <source>
        <dbReference type="ARBA" id="ARBA00048743"/>
    </source>
</evidence>
<dbReference type="FunFam" id="3.40.50.300:FF:000225">
    <property type="entry name" value="Thymidylate kinase"/>
    <property type="match status" value="1"/>
</dbReference>
<dbReference type="GO" id="GO:0006233">
    <property type="term" value="P:dTDP biosynthetic process"/>
    <property type="evidence" value="ECO:0007669"/>
    <property type="project" value="InterPro"/>
</dbReference>
<evidence type="ECO:0000259" key="13">
    <source>
        <dbReference type="Pfam" id="PF02223"/>
    </source>
</evidence>
<evidence type="ECO:0000256" key="12">
    <source>
        <dbReference type="HAMAP-Rule" id="MF_00165"/>
    </source>
</evidence>
<evidence type="ECO:0000256" key="1">
    <source>
        <dbReference type="ARBA" id="ARBA00009776"/>
    </source>
</evidence>
<dbReference type="HAMAP" id="MF_00165">
    <property type="entry name" value="Thymidylate_kinase"/>
    <property type="match status" value="1"/>
</dbReference>
<evidence type="ECO:0000256" key="4">
    <source>
        <dbReference type="ARBA" id="ARBA00022679"/>
    </source>
</evidence>
<dbReference type="eggNOG" id="COG0125">
    <property type="taxonomic scope" value="Bacteria"/>
</dbReference>
<dbReference type="RefSeq" id="WP_009021107.1">
    <property type="nucleotide sequence ID" value="NZ_DS999411.1"/>
</dbReference>
<dbReference type="Pfam" id="PF02223">
    <property type="entry name" value="Thymidylate_kin"/>
    <property type="match status" value="1"/>
</dbReference>
<evidence type="ECO:0000256" key="7">
    <source>
        <dbReference type="ARBA" id="ARBA00022777"/>
    </source>
</evidence>
<dbReference type="OrthoDB" id="9774907at2"/>
<feature type="binding site" evidence="12">
    <location>
        <begin position="11"/>
        <end position="18"/>
    </location>
    <ligand>
        <name>ATP</name>
        <dbReference type="ChEBI" id="CHEBI:30616"/>
    </ligand>
</feature>
<dbReference type="AlphaFoldDB" id="B8KQW6"/>
<dbReference type="NCBIfam" id="TIGR00041">
    <property type="entry name" value="DTMP_kinase"/>
    <property type="match status" value="1"/>
</dbReference>
<keyword evidence="4 12" id="KW-0808">Transferase</keyword>
<name>B8KQW6_9GAMM</name>
<keyword evidence="5 12" id="KW-0545">Nucleotide biosynthesis</keyword>
<dbReference type="GO" id="GO:0004798">
    <property type="term" value="F:dTMP kinase activity"/>
    <property type="evidence" value="ECO:0007669"/>
    <property type="project" value="UniProtKB-UniRule"/>
</dbReference>
<evidence type="ECO:0000256" key="9">
    <source>
        <dbReference type="ARBA" id="ARBA00029962"/>
    </source>
</evidence>
<dbReference type="EC" id="2.7.4.9" evidence="2 12"/>
<dbReference type="SUPFAM" id="SSF52540">
    <property type="entry name" value="P-loop containing nucleoside triphosphate hydrolases"/>
    <property type="match status" value="1"/>
</dbReference>
<dbReference type="CDD" id="cd01672">
    <property type="entry name" value="TMPK"/>
    <property type="match status" value="1"/>
</dbReference>
<evidence type="ECO:0000256" key="11">
    <source>
        <dbReference type="ARBA" id="ARBA00057735"/>
    </source>
</evidence>
<dbReference type="GO" id="GO:0005829">
    <property type="term" value="C:cytosol"/>
    <property type="evidence" value="ECO:0007669"/>
    <property type="project" value="TreeGrafter"/>
</dbReference>
<dbReference type="InterPro" id="IPR027417">
    <property type="entry name" value="P-loop_NTPase"/>
</dbReference>
<evidence type="ECO:0000256" key="5">
    <source>
        <dbReference type="ARBA" id="ARBA00022727"/>
    </source>
</evidence>
<evidence type="ECO:0000313" key="14">
    <source>
        <dbReference type="EMBL" id="EED36363.1"/>
    </source>
</evidence>
<keyword evidence="15" id="KW-1185">Reference proteome</keyword>
<evidence type="ECO:0000256" key="6">
    <source>
        <dbReference type="ARBA" id="ARBA00022741"/>
    </source>
</evidence>
<feature type="domain" description="Thymidylate kinase-like" evidence="13">
    <location>
        <begin position="9"/>
        <end position="198"/>
    </location>
</feature>
<sequence length="208" mass="22866">MKPGQFLTVEGGEGVGKSTNLDFIAKTLRAQGIDLVVTREPGGTPLAEALRALLISDSEDPPCPNAELLMIFAARAQHLSTVIEPALKAGRWVLCDRFTDATFAYQGAGRGIEWSSIETLENLIQGDRRPDLTLLLDMEPAIGMDRAGSRGALDRFEREALPFFDRVRRGYKTRAAQAPHRYRVIDASQSIDAVQRDIARVLAELFNG</sequence>
<dbReference type="InterPro" id="IPR039430">
    <property type="entry name" value="Thymidylate_kin-like_dom"/>
</dbReference>
<comment type="function">
    <text evidence="11 12">Phosphorylation of dTMP to form dTDP in both de novo and salvage pathways of dTTP synthesis.</text>
</comment>
<dbReference type="PANTHER" id="PTHR10344">
    <property type="entry name" value="THYMIDYLATE KINASE"/>
    <property type="match status" value="1"/>
</dbReference>
<dbReference type="GO" id="GO:0005524">
    <property type="term" value="F:ATP binding"/>
    <property type="evidence" value="ECO:0007669"/>
    <property type="project" value="UniProtKB-UniRule"/>
</dbReference>
<dbReference type="PANTHER" id="PTHR10344:SF4">
    <property type="entry name" value="UMP-CMP KINASE 2, MITOCHONDRIAL"/>
    <property type="match status" value="1"/>
</dbReference>
<evidence type="ECO:0000256" key="8">
    <source>
        <dbReference type="ARBA" id="ARBA00022840"/>
    </source>
</evidence>
<dbReference type="STRING" id="565045.NOR51B_2314"/>
<comment type="similarity">
    <text evidence="1 12">Belongs to the thymidylate kinase family.</text>
</comment>
<protein>
    <recommendedName>
        <fullName evidence="3 12">Thymidylate kinase</fullName>
        <ecNumber evidence="2 12">2.7.4.9</ecNumber>
    </recommendedName>
    <alternativeName>
        <fullName evidence="9 12">dTMP kinase</fullName>
    </alternativeName>
</protein>
<dbReference type="InterPro" id="IPR018094">
    <property type="entry name" value="Thymidylate_kinase"/>
</dbReference>
<evidence type="ECO:0000256" key="3">
    <source>
        <dbReference type="ARBA" id="ARBA00017144"/>
    </source>
</evidence>
<keyword evidence="6 12" id="KW-0547">Nucleotide-binding</keyword>
<dbReference type="GO" id="GO:0006235">
    <property type="term" value="P:dTTP biosynthetic process"/>
    <property type="evidence" value="ECO:0007669"/>
    <property type="project" value="UniProtKB-UniRule"/>
</dbReference>
<keyword evidence="7 12" id="KW-0418">Kinase</keyword>
<evidence type="ECO:0000256" key="2">
    <source>
        <dbReference type="ARBA" id="ARBA00012980"/>
    </source>
</evidence>
<evidence type="ECO:0000313" key="15">
    <source>
        <dbReference type="Proteomes" id="UP000004699"/>
    </source>
</evidence>
<proteinExistence type="inferred from homology"/>
<accession>B8KQW6</accession>
<dbReference type="Gene3D" id="3.40.50.300">
    <property type="entry name" value="P-loop containing nucleotide triphosphate hydrolases"/>
    <property type="match status" value="1"/>
</dbReference>
<comment type="catalytic activity">
    <reaction evidence="10 12">
        <text>dTMP + ATP = dTDP + ADP</text>
        <dbReference type="Rhea" id="RHEA:13517"/>
        <dbReference type="ChEBI" id="CHEBI:30616"/>
        <dbReference type="ChEBI" id="CHEBI:58369"/>
        <dbReference type="ChEBI" id="CHEBI:63528"/>
        <dbReference type="ChEBI" id="CHEBI:456216"/>
        <dbReference type="EC" id="2.7.4.9"/>
    </reaction>
</comment>